<dbReference type="InterPro" id="IPR055344">
    <property type="entry name" value="SecD_SecF_C_bact"/>
</dbReference>
<dbReference type="InterPro" id="IPR022813">
    <property type="entry name" value="SecD/SecF_arch_bac"/>
</dbReference>
<feature type="transmembrane region" description="Helical" evidence="9">
    <location>
        <begin position="293"/>
        <end position="313"/>
    </location>
</feature>
<evidence type="ECO:0000256" key="4">
    <source>
        <dbReference type="ARBA" id="ARBA00022692"/>
    </source>
</evidence>
<dbReference type="Pfam" id="PF02355">
    <property type="entry name" value="SecD_SecF_C"/>
    <property type="match status" value="1"/>
</dbReference>
<evidence type="ECO:0000259" key="12">
    <source>
        <dbReference type="Pfam" id="PF22599"/>
    </source>
</evidence>
<feature type="transmembrane region" description="Helical" evidence="9">
    <location>
        <begin position="319"/>
        <end position="340"/>
    </location>
</feature>
<evidence type="ECO:0000256" key="2">
    <source>
        <dbReference type="ARBA" id="ARBA00022448"/>
    </source>
</evidence>
<dbReference type="HAMAP" id="MF_01463_B">
    <property type="entry name" value="SecD_B"/>
    <property type="match status" value="1"/>
</dbReference>
<keyword evidence="3 9" id="KW-1003">Cell membrane</keyword>
<evidence type="ECO:0000256" key="8">
    <source>
        <dbReference type="ARBA" id="ARBA00023136"/>
    </source>
</evidence>
<evidence type="ECO:0000256" key="6">
    <source>
        <dbReference type="ARBA" id="ARBA00022989"/>
    </source>
</evidence>
<feature type="domain" description="Protein translocase subunit SecDF P1" evidence="11">
    <location>
        <begin position="65"/>
        <end position="129"/>
    </location>
</feature>
<dbReference type="InterPro" id="IPR048634">
    <property type="entry name" value="SecD_SecF_C"/>
</dbReference>
<reference evidence="14" key="1">
    <citation type="submission" date="2017-09" db="EMBL/GenBank/DDBJ databases">
        <title>Depth-based differentiation of microbial function through sediment-hosted aquifers and enrichment of novel symbionts in the deep terrestrial subsurface.</title>
        <authorList>
            <person name="Probst A.J."/>
            <person name="Ladd B."/>
            <person name="Jarett J.K."/>
            <person name="Geller-Mcgrath D.E."/>
            <person name="Sieber C.M.K."/>
            <person name="Emerson J.B."/>
            <person name="Anantharaman K."/>
            <person name="Thomas B.C."/>
            <person name="Malmstrom R."/>
            <person name="Stieglmeier M."/>
            <person name="Klingl A."/>
            <person name="Woyke T."/>
            <person name="Ryan C.M."/>
            <person name="Banfield J.F."/>
        </authorList>
    </citation>
    <scope>NUCLEOTIDE SEQUENCE [LARGE SCALE GENOMIC DNA]</scope>
</reference>
<evidence type="ECO:0000256" key="3">
    <source>
        <dbReference type="ARBA" id="ARBA00022475"/>
    </source>
</evidence>
<dbReference type="GO" id="GO:0005886">
    <property type="term" value="C:plasma membrane"/>
    <property type="evidence" value="ECO:0007669"/>
    <property type="project" value="UniProtKB-SubCell"/>
</dbReference>
<keyword evidence="2 9" id="KW-0813">Transport</keyword>
<feature type="domain" description="Protein export membrane protein SecD/SecF C-terminal" evidence="10">
    <location>
        <begin position="249"/>
        <end position="419"/>
    </location>
</feature>
<evidence type="ECO:0000313" key="13">
    <source>
        <dbReference type="EMBL" id="PIR86315.1"/>
    </source>
</evidence>
<organism evidence="13 14">
    <name type="scientific">Candidatus Kaiserbacteria bacterium CG10_big_fil_rev_8_21_14_0_10_43_70</name>
    <dbReference type="NCBI Taxonomy" id="1974605"/>
    <lineage>
        <taxon>Bacteria</taxon>
        <taxon>Candidatus Kaiseribacteriota</taxon>
    </lineage>
</organism>
<dbReference type="Pfam" id="PF21760">
    <property type="entry name" value="SecD_1st"/>
    <property type="match status" value="1"/>
</dbReference>
<dbReference type="NCBIfam" id="TIGR00916">
    <property type="entry name" value="2A0604s01"/>
    <property type="match status" value="1"/>
</dbReference>
<feature type="transmembrane region" description="Helical" evidence="9">
    <location>
        <begin position="396"/>
        <end position="419"/>
    </location>
</feature>
<dbReference type="SUPFAM" id="SSF82866">
    <property type="entry name" value="Multidrug efflux transporter AcrB transmembrane domain"/>
    <property type="match status" value="1"/>
</dbReference>
<sequence length="438" mass="46624">MWQVRVGAVSALVLGLIVGWWIVSSEINGTRPFKLGLDLSGGTHLVYRADTSNLASSDVAESMAALRDTIERRVNLFGVSEPVVQTERGGRLTGEVEERLIIELPGITDTQEAVALIGQTPVLEFRLMKQGVAVDDANANSSDLFEAATVTGAHLSRASVEFGQGHAGLSNQPVVALHFNSEGSDLFADMTRENVGRIFGIFLDGVPISTPIIQEPILGGSAVISGSFNLDEAKELVRNLNFGALPVPIELLSTQTIGATLGAQAVSDGLVAAIWGISFVALFMILWYRLPGVVAIISLAIYIVVMLALFKFVPVVLTAAGIAGFILSIGLAVDANVLIFERIKEEFEKGDATADAIKNGFARAWLPIRDGNLSSLITAVILFWFGTSLVEGFALVFGVGVLVSMITAITVSRTLLLVLNIDRRGTVSKFLFGSGIKL</sequence>
<dbReference type="Gene3D" id="3.30.70.3400">
    <property type="match status" value="1"/>
</dbReference>
<comment type="caution">
    <text evidence="13">The sequence shown here is derived from an EMBL/GenBank/DDBJ whole genome shotgun (WGS) entry which is preliminary data.</text>
</comment>
<keyword evidence="4 9" id="KW-0812">Transmembrane</keyword>
<dbReference type="Gene3D" id="3.30.1360.200">
    <property type="match status" value="1"/>
</dbReference>
<gene>
    <name evidence="9 13" type="primary">secD</name>
    <name evidence="13" type="ORF">COU13_01615</name>
</gene>
<evidence type="ECO:0000259" key="10">
    <source>
        <dbReference type="Pfam" id="PF02355"/>
    </source>
</evidence>
<evidence type="ECO:0000256" key="7">
    <source>
        <dbReference type="ARBA" id="ARBA00023010"/>
    </source>
</evidence>
<dbReference type="GO" id="GO:0006605">
    <property type="term" value="P:protein targeting"/>
    <property type="evidence" value="ECO:0007669"/>
    <property type="project" value="UniProtKB-UniRule"/>
</dbReference>
<dbReference type="NCBIfam" id="TIGR01129">
    <property type="entry name" value="secD"/>
    <property type="match status" value="1"/>
</dbReference>
<feature type="transmembrane region" description="Helical" evidence="9">
    <location>
        <begin position="269"/>
        <end position="288"/>
    </location>
</feature>
<name>A0A2H0UKM2_9BACT</name>
<accession>A0A2H0UKM2</accession>
<evidence type="ECO:0000256" key="9">
    <source>
        <dbReference type="HAMAP-Rule" id="MF_01463"/>
    </source>
</evidence>
<dbReference type="EMBL" id="PFBF01000036">
    <property type="protein sequence ID" value="PIR86315.1"/>
    <property type="molecule type" value="Genomic_DNA"/>
</dbReference>
<feature type="transmembrane region" description="Helical" evidence="9">
    <location>
        <begin position="373"/>
        <end position="390"/>
    </location>
</feature>
<keyword evidence="7 9" id="KW-0811">Translocation</keyword>
<keyword evidence="6 9" id="KW-1133">Transmembrane helix</keyword>
<dbReference type="InterPro" id="IPR022646">
    <property type="entry name" value="SecD/SecF_CS"/>
</dbReference>
<dbReference type="Proteomes" id="UP000230706">
    <property type="component" value="Unassembled WGS sequence"/>
</dbReference>
<dbReference type="Pfam" id="PF22599">
    <property type="entry name" value="SecDF_P1_head"/>
    <property type="match status" value="1"/>
</dbReference>
<dbReference type="PANTHER" id="PTHR30081:SF1">
    <property type="entry name" value="PROTEIN TRANSLOCASE SUBUNIT SECD"/>
    <property type="match status" value="1"/>
</dbReference>
<dbReference type="InterPro" id="IPR054384">
    <property type="entry name" value="SecDF_P1_head"/>
</dbReference>
<comment type="caution">
    <text evidence="9">Lacks conserved residue(s) required for the propagation of feature annotation.</text>
</comment>
<keyword evidence="5 9" id="KW-0653">Protein transport</keyword>
<dbReference type="InterPro" id="IPR048631">
    <property type="entry name" value="SecD_1st"/>
</dbReference>
<proteinExistence type="inferred from homology"/>
<evidence type="ECO:0000259" key="11">
    <source>
        <dbReference type="Pfam" id="PF21760"/>
    </source>
</evidence>
<dbReference type="Pfam" id="PF07549">
    <property type="entry name" value="Sec_GG"/>
    <property type="match status" value="1"/>
</dbReference>
<evidence type="ECO:0000256" key="1">
    <source>
        <dbReference type="ARBA" id="ARBA00004651"/>
    </source>
</evidence>
<comment type="subunit">
    <text evidence="9">Forms a complex with SecF. Part of the essential Sec protein translocation apparatus which comprises SecA, SecYEG and auxiliary proteins SecDF. Other proteins may also be involved.</text>
</comment>
<feature type="domain" description="SecDF P1 head subdomain" evidence="12">
    <location>
        <begin position="146"/>
        <end position="247"/>
    </location>
</feature>
<dbReference type="GO" id="GO:0065002">
    <property type="term" value="P:intracellular protein transmembrane transport"/>
    <property type="evidence" value="ECO:0007669"/>
    <property type="project" value="UniProtKB-UniRule"/>
</dbReference>
<comment type="similarity">
    <text evidence="9">Belongs to the SecD/SecF family. SecD subfamily.</text>
</comment>
<comment type="function">
    <text evidence="9">Part of the Sec protein translocase complex. Interacts with the SecYEG preprotein conducting channel. SecDF uses the proton motive force (PMF) to complete protein translocation after the ATP-dependent function of SecA.</text>
</comment>
<dbReference type="GO" id="GO:0043952">
    <property type="term" value="P:protein transport by the Sec complex"/>
    <property type="evidence" value="ECO:0007669"/>
    <property type="project" value="UniProtKB-UniRule"/>
</dbReference>
<dbReference type="AlphaFoldDB" id="A0A2H0UKM2"/>
<protein>
    <recommendedName>
        <fullName evidence="9">Protein translocase subunit SecD</fullName>
    </recommendedName>
</protein>
<dbReference type="GO" id="GO:0015450">
    <property type="term" value="F:protein-transporting ATPase activity"/>
    <property type="evidence" value="ECO:0007669"/>
    <property type="project" value="InterPro"/>
</dbReference>
<evidence type="ECO:0000313" key="14">
    <source>
        <dbReference type="Proteomes" id="UP000230706"/>
    </source>
</evidence>
<dbReference type="InterPro" id="IPR005791">
    <property type="entry name" value="SecD"/>
</dbReference>
<keyword evidence="8 9" id="KW-0472">Membrane</keyword>
<evidence type="ECO:0000256" key="5">
    <source>
        <dbReference type="ARBA" id="ARBA00022927"/>
    </source>
</evidence>
<comment type="subcellular location">
    <subcellularLocation>
        <location evidence="1 9">Cell membrane</location>
        <topology evidence="1 9">Multi-pass membrane protein</topology>
    </subcellularLocation>
</comment>
<dbReference type="PANTHER" id="PTHR30081">
    <property type="entry name" value="PROTEIN-EXPORT MEMBRANE PROTEIN SEC"/>
    <property type="match status" value="1"/>
</dbReference>
<dbReference type="Gene3D" id="1.20.1640.10">
    <property type="entry name" value="Multidrug efflux transporter AcrB transmembrane domain"/>
    <property type="match status" value="1"/>
</dbReference>